<evidence type="ECO:0000313" key="4">
    <source>
        <dbReference type="EMBL" id="MFE8699707.1"/>
    </source>
</evidence>
<dbReference type="RefSeq" id="WP_389358130.1">
    <property type="nucleotide sequence ID" value="NZ_JBIACK010000001.1"/>
</dbReference>
<dbReference type="InterPro" id="IPR016181">
    <property type="entry name" value="Acyl_CoA_acyltransferase"/>
</dbReference>
<evidence type="ECO:0000256" key="1">
    <source>
        <dbReference type="ARBA" id="ARBA00022679"/>
    </source>
</evidence>
<dbReference type="CDD" id="cd04301">
    <property type="entry name" value="NAT_SF"/>
    <property type="match status" value="1"/>
</dbReference>
<dbReference type="Pfam" id="PF00583">
    <property type="entry name" value="Acetyltransf_1"/>
    <property type="match status" value="1"/>
</dbReference>
<dbReference type="PANTHER" id="PTHR43420:SF46">
    <property type="entry name" value="ACETYLTRANSFERASE"/>
    <property type="match status" value="1"/>
</dbReference>
<organism evidence="4 5">
    <name type="scientific">Cytobacillus spartinae</name>
    <dbReference type="NCBI Taxonomy" id="3299023"/>
    <lineage>
        <taxon>Bacteria</taxon>
        <taxon>Bacillati</taxon>
        <taxon>Bacillota</taxon>
        <taxon>Bacilli</taxon>
        <taxon>Bacillales</taxon>
        <taxon>Bacillaceae</taxon>
        <taxon>Cytobacillus</taxon>
    </lineage>
</organism>
<dbReference type="SUPFAM" id="SSF55729">
    <property type="entry name" value="Acyl-CoA N-acyltransferases (Nat)"/>
    <property type="match status" value="1"/>
</dbReference>
<sequence>MQLKTFKLVEATDDMLDQINGIYLKCRENLFAKGILQWDEQYPNKDYFGECIQYKVLYVLMDGDDMVGHVVLNEWESDEWNAIPWEGSKPIIIHSLMINPQIQGKGLGTEFVKLCENLAIENGYKSIRLDAFSGNKMALHLYEKLGFQKRGSVFFSSKPEGHQEYVCYEKELLKA</sequence>
<keyword evidence="1 4" id="KW-0808">Transferase</keyword>
<keyword evidence="5" id="KW-1185">Reference proteome</keyword>
<dbReference type="Proteomes" id="UP001601059">
    <property type="component" value="Unassembled WGS sequence"/>
</dbReference>
<dbReference type="EC" id="2.3.1.-" evidence="4"/>
<dbReference type="EMBL" id="JBIACK010000001">
    <property type="protein sequence ID" value="MFE8699707.1"/>
    <property type="molecule type" value="Genomic_DNA"/>
</dbReference>
<evidence type="ECO:0000313" key="5">
    <source>
        <dbReference type="Proteomes" id="UP001601059"/>
    </source>
</evidence>
<name>A0ABW6KAE6_9BACI</name>
<protein>
    <submittedName>
        <fullName evidence="4">GNAT family N-acetyltransferase</fullName>
        <ecNumber evidence="4">2.3.1.-</ecNumber>
    </submittedName>
</protein>
<dbReference type="Gene3D" id="3.40.630.30">
    <property type="match status" value="1"/>
</dbReference>
<proteinExistence type="predicted"/>
<evidence type="ECO:0000256" key="2">
    <source>
        <dbReference type="ARBA" id="ARBA00023315"/>
    </source>
</evidence>
<dbReference type="PROSITE" id="PS51186">
    <property type="entry name" value="GNAT"/>
    <property type="match status" value="1"/>
</dbReference>
<keyword evidence="2 4" id="KW-0012">Acyltransferase</keyword>
<accession>A0ABW6KAE6</accession>
<evidence type="ECO:0000259" key="3">
    <source>
        <dbReference type="PROSITE" id="PS51186"/>
    </source>
</evidence>
<reference evidence="4 5" key="1">
    <citation type="submission" date="2024-08" db="EMBL/GenBank/DDBJ databases">
        <title>Two novel Cytobacillus novel species.</title>
        <authorList>
            <person name="Liu G."/>
        </authorList>
    </citation>
    <scope>NUCLEOTIDE SEQUENCE [LARGE SCALE GENOMIC DNA]</scope>
    <source>
        <strain evidence="4 5">FJAT-54145</strain>
    </source>
</reference>
<dbReference type="InterPro" id="IPR000182">
    <property type="entry name" value="GNAT_dom"/>
</dbReference>
<feature type="domain" description="N-acetyltransferase" evidence="3">
    <location>
        <begin position="6"/>
        <end position="174"/>
    </location>
</feature>
<dbReference type="InterPro" id="IPR050680">
    <property type="entry name" value="YpeA/RimI_acetyltransf"/>
</dbReference>
<gene>
    <name evidence="4" type="ORF">ACFYKX_03605</name>
</gene>
<comment type="caution">
    <text evidence="4">The sequence shown here is derived from an EMBL/GenBank/DDBJ whole genome shotgun (WGS) entry which is preliminary data.</text>
</comment>
<dbReference type="GO" id="GO:0016746">
    <property type="term" value="F:acyltransferase activity"/>
    <property type="evidence" value="ECO:0007669"/>
    <property type="project" value="UniProtKB-KW"/>
</dbReference>
<dbReference type="PANTHER" id="PTHR43420">
    <property type="entry name" value="ACETYLTRANSFERASE"/>
    <property type="match status" value="1"/>
</dbReference>